<comment type="caution">
    <text evidence="9">The sequence shown here is derived from an EMBL/GenBank/DDBJ whole genome shotgun (WGS) entry which is preliminary data.</text>
</comment>
<evidence type="ECO:0000256" key="4">
    <source>
        <dbReference type="PROSITE-ProRule" id="PRU00502"/>
    </source>
</evidence>
<dbReference type="SMART" id="SM00290">
    <property type="entry name" value="ZnF_UBP"/>
    <property type="match status" value="1"/>
</dbReference>
<evidence type="ECO:0000256" key="1">
    <source>
        <dbReference type="ARBA" id="ARBA00022723"/>
    </source>
</evidence>
<dbReference type="InterPro" id="IPR047243">
    <property type="entry name" value="RING-H2_BRAP2"/>
</dbReference>
<dbReference type="SUPFAM" id="SSF57850">
    <property type="entry name" value="RING/U-box"/>
    <property type="match status" value="2"/>
</dbReference>
<feature type="region of interest" description="Disordered" evidence="6">
    <location>
        <begin position="152"/>
        <end position="178"/>
    </location>
</feature>
<dbReference type="Proteomes" id="UP000324585">
    <property type="component" value="Unassembled WGS sequence"/>
</dbReference>
<dbReference type="GO" id="GO:0061630">
    <property type="term" value="F:ubiquitin protein ligase activity"/>
    <property type="evidence" value="ECO:0007669"/>
    <property type="project" value="TreeGrafter"/>
</dbReference>
<evidence type="ECO:0000256" key="2">
    <source>
        <dbReference type="ARBA" id="ARBA00022771"/>
    </source>
</evidence>
<evidence type="ECO:0000259" key="7">
    <source>
        <dbReference type="PROSITE" id="PS50089"/>
    </source>
</evidence>
<dbReference type="EMBL" id="VRMN01000002">
    <property type="protein sequence ID" value="KAA8497208.1"/>
    <property type="molecule type" value="Genomic_DNA"/>
</dbReference>
<dbReference type="SMART" id="SM00184">
    <property type="entry name" value="RING"/>
    <property type="match status" value="1"/>
</dbReference>
<name>A0A5J4Z1K2_PORPP</name>
<dbReference type="InterPro" id="IPR001841">
    <property type="entry name" value="Znf_RING"/>
</dbReference>
<dbReference type="PROSITE" id="PS50271">
    <property type="entry name" value="ZF_UBP"/>
    <property type="match status" value="1"/>
</dbReference>
<dbReference type="PANTHER" id="PTHR24007:SF7">
    <property type="entry name" value="BRCA1-ASSOCIATED PROTEIN"/>
    <property type="match status" value="1"/>
</dbReference>
<dbReference type="PROSITE" id="PS50089">
    <property type="entry name" value="ZF_RING_2"/>
    <property type="match status" value="1"/>
</dbReference>
<feature type="domain" description="RING-type" evidence="7">
    <location>
        <begin position="218"/>
        <end position="259"/>
    </location>
</feature>
<keyword evidence="10" id="KW-1185">Reference proteome</keyword>
<dbReference type="CDD" id="cd16457">
    <property type="entry name" value="RING-H2_BRAP2"/>
    <property type="match status" value="1"/>
</dbReference>
<gene>
    <name evidence="9" type="ORF">FVE85_0937</name>
</gene>
<evidence type="ECO:0000256" key="3">
    <source>
        <dbReference type="ARBA" id="ARBA00022833"/>
    </source>
</evidence>
<evidence type="ECO:0000256" key="5">
    <source>
        <dbReference type="SAM" id="Coils"/>
    </source>
</evidence>
<feature type="coiled-coil region" evidence="5">
    <location>
        <begin position="413"/>
        <end position="440"/>
    </location>
</feature>
<accession>A0A5J4Z1K2</accession>
<dbReference type="Pfam" id="PF02148">
    <property type="entry name" value="zf-UBP"/>
    <property type="match status" value="1"/>
</dbReference>
<feature type="region of interest" description="Disordered" evidence="6">
    <location>
        <begin position="522"/>
        <end position="575"/>
    </location>
</feature>
<feature type="domain" description="UBP-type" evidence="8">
    <location>
        <begin position="253"/>
        <end position="347"/>
    </location>
</feature>
<dbReference type="InterPro" id="IPR011422">
    <property type="entry name" value="BRAP2/ETP1_RRM"/>
</dbReference>
<proteinExistence type="predicted"/>
<dbReference type="GO" id="GO:0007265">
    <property type="term" value="P:Ras protein signal transduction"/>
    <property type="evidence" value="ECO:0007669"/>
    <property type="project" value="TreeGrafter"/>
</dbReference>
<keyword evidence="1" id="KW-0479">Metal-binding</keyword>
<evidence type="ECO:0000313" key="10">
    <source>
        <dbReference type="Proteomes" id="UP000324585"/>
    </source>
</evidence>
<evidence type="ECO:0000256" key="6">
    <source>
        <dbReference type="SAM" id="MobiDB-lite"/>
    </source>
</evidence>
<dbReference type="OrthoDB" id="5887at2759"/>
<feature type="compositionally biased region" description="Low complexity" evidence="6">
    <location>
        <begin position="166"/>
        <end position="177"/>
    </location>
</feature>
<keyword evidence="2 4" id="KW-0863">Zinc-finger</keyword>
<evidence type="ECO:0000313" key="9">
    <source>
        <dbReference type="EMBL" id="KAA8497208.1"/>
    </source>
</evidence>
<dbReference type="Gene3D" id="3.30.40.10">
    <property type="entry name" value="Zinc/RING finger domain, C3HC4 (zinc finger)"/>
    <property type="match status" value="2"/>
</dbReference>
<dbReference type="GO" id="GO:0008270">
    <property type="term" value="F:zinc ion binding"/>
    <property type="evidence" value="ECO:0007669"/>
    <property type="project" value="UniProtKB-KW"/>
</dbReference>
<keyword evidence="5" id="KW-0175">Coiled coil</keyword>
<evidence type="ECO:0000259" key="8">
    <source>
        <dbReference type="PROSITE" id="PS50271"/>
    </source>
</evidence>
<dbReference type="PANTHER" id="PTHR24007">
    <property type="entry name" value="BRCA1-ASSOCIATED PROTEIN"/>
    <property type="match status" value="1"/>
</dbReference>
<feature type="compositionally biased region" description="Basic residues" evidence="6">
    <location>
        <begin position="565"/>
        <end position="575"/>
    </location>
</feature>
<reference evidence="10" key="1">
    <citation type="journal article" date="2019" name="Nat. Commun.">
        <title>Expansion of phycobilisome linker gene families in mesophilic red algae.</title>
        <authorList>
            <person name="Lee J."/>
            <person name="Kim D."/>
            <person name="Bhattacharya D."/>
            <person name="Yoon H.S."/>
        </authorList>
    </citation>
    <scope>NUCLEOTIDE SEQUENCE [LARGE SCALE GENOMIC DNA]</scope>
    <source>
        <strain evidence="10">CCMP 1328</strain>
    </source>
</reference>
<organism evidence="9 10">
    <name type="scientific">Porphyridium purpureum</name>
    <name type="common">Red alga</name>
    <name type="synonym">Porphyridium cruentum</name>
    <dbReference type="NCBI Taxonomy" id="35688"/>
    <lineage>
        <taxon>Eukaryota</taxon>
        <taxon>Rhodophyta</taxon>
        <taxon>Bangiophyceae</taxon>
        <taxon>Porphyridiales</taxon>
        <taxon>Porphyridiaceae</taxon>
        <taxon>Porphyridium</taxon>
    </lineage>
</organism>
<keyword evidence="3" id="KW-0862">Zinc</keyword>
<dbReference type="InterPro" id="IPR013083">
    <property type="entry name" value="Znf_RING/FYVE/PHD"/>
</dbReference>
<protein>
    <submittedName>
        <fullName evidence="9">BRCA1-associated protein</fullName>
    </submittedName>
</protein>
<dbReference type="InterPro" id="IPR001607">
    <property type="entry name" value="Znf_UBP"/>
</dbReference>
<dbReference type="AlphaFoldDB" id="A0A5J4Z1K2"/>
<dbReference type="OMA" id="NCHAKSH"/>
<dbReference type="GO" id="GO:0005737">
    <property type="term" value="C:cytoplasm"/>
    <property type="evidence" value="ECO:0007669"/>
    <property type="project" value="TreeGrafter"/>
</dbReference>
<dbReference type="GO" id="GO:0016567">
    <property type="term" value="P:protein ubiquitination"/>
    <property type="evidence" value="ECO:0007669"/>
    <property type="project" value="TreeGrafter"/>
</dbReference>
<dbReference type="Pfam" id="PF07576">
    <property type="entry name" value="BRAP2"/>
    <property type="match status" value="1"/>
</dbReference>
<sequence>MAAASPRHNTGQGFEHVAPDNTDMLHVLWGNGLARLRAIIRVSSAAATVAAGRADAGEKKQVCVVAVNKVPLYMSAADVCHWVAPFYDTVLHVRLLRELDAQNRMVLLVTFANLTHAGKFVSALAGKRFNSFADEICRIAYVQDITLSVEPVPEAEEDEQDSARLGSSPGMASGSSSWHKALPKFMKDSSSVSANPPSSETQHIDLNLAWKPKEKDICPVCLEPLNALPSHALVTSLCSHHMHAVCLSQWSDNCCPVCRFGHEPSPESETCMECSHKSSLWMCLICGHVGCGRAVNCHAKSHFLETDHTFAMDMQSGRVWDYVGDDFVQRLIANKTDGKLVELANDRTNAGATSTASIDVSASGSTDADGWSPLQAEHIESKKNTLWLEYSSMQEAQLQSQCTYFDQLRARVVEEAAVTISSLDHELAEATRQITLLDENVTTLQSSCRTGDHLERQVDGALKKAEKEMSSVASLRETIDSNCAQYQEMIEILGAELELQTRKLAALESLVADLYGQIGQRQGSGEMREGAGPGAISQTDNPPASPLAELAGGQILGIASNQSPRTRRKLGKKRR</sequence>